<evidence type="ECO:0000259" key="3">
    <source>
        <dbReference type="Pfam" id="PF21171"/>
    </source>
</evidence>
<keyword evidence="4" id="KW-0378">Hydrolase</keyword>
<feature type="region of interest" description="Disordered" evidence="1">
    <location>
        <begin position="619"/>
        <end position="648"/>
    </location>
</feature>
<feature type="compositionally biased region" description="Low complexity" evidence="1">
    <location>
        <begin position="619"/>
        <end position="630"/>
    </location>
</feature>
<feature type="region of interest" description="Disordered" evidence="1">
    <location>
        <begin position="116"/>
        <end position="144"/>
    </location>
</feature>
<dbReference type="Gene3D" id="3.60.10.10">
    <property type="entry name" value="Endonuclease/exonuclease/phosphatase"/>
    <property type="match status" value="1"/>
</dbReference>
<gene>
    <name evidence="4" type="ORF">DUNSADRAFT_18214</name>
</gene>
<evidence type="ECO:0000313" key="4">
    <source>
        <dbReference type="EMBL" id="KAF5839933.1"/>
    </source>
</evidence>
<evidence type="ECO:0000259" key="2">
    <source>
        <dbReference type="Pfam" id="PF03372"/>
    </source>
</evidence>
<evidence type="ECO:0000313" key="5">
    <source>
        <dbReference type="Proteomes" id="UP000815325"/>
    </source>
</evidence>
<proteinExistence type="predicted"/>
<dbReference type="PANTHER" id="PTHR12121:SF37">
    <property type="entry name" value="2',5'-PHOSPHODIESTERASE 12"/>
    <property type="match status" value="1"/>
</dbReference>
<dbReference type="GO" id="GO:0004519">
    <property type="term" value="F:endonuclease activity"/>
    <property type="evidence" value="ECO:0007669"/>
    <property type="project" value="UniProtKB-KW"/>
</dbReference>
<protein>
    <submittedName>
        <fullName evidence="4">Endonuclease/exonuclease/phosphatase</fullName>
    </submittedName>
</protein>
<feature type="domain" description="Endonuclease/exonuclease/phosphatase" evidence="2">
    <location>
        <begin position="331"/>
        <end position="558"/>
    </location>
</feature>
<feature type="compositionally biased region" description="Polar residues" evidence="1">
    <location>
        <begin position="269"/>
        <end position="280"/>
    </location>
</feature>
<name>A0ABQ7GZ96_DUNSA</name>
<dbReference type="PANTHER" id="PTHR12121">
    <property type="entry name" value="CARBON CATABOLITE REPRESSOR PROTEIN 4"/>
    <property type="match status" value="1"/>
</dbReference>
<dbReference type="Pfam" id="PF21171">
    <property type="entry name" value="PDE12-like_N"/>
    <property type="match status" value="1"/>
</dbReference>
<dbReference type="InterPro" id="IPR036691">
    <property type="entry name" value="Endo/exonu/phosph_ase_sf"/>
</dbReference>
<dbReference type="Proteomes" id="UP000815325">
    <property type="component" value="Unassembled WGS sequence"/>
</dbReference>
<feature type="domain" description="2',5'-phosphodiesterase 12-like N-terminal" evidence="3">
    <location>
        <begin position="188"/>
        <end position="267"/>
    </location>
</feature>
<keyword evidence="4" id="KW-0255">Endonuclease</keyword>
<dbReference type="EMBL" id="MU069528">
    <property type="protein sequence ID" value="KAF5839933.1"/>
    <property type="molecule type" value="Genomic_DNA"/>
</dbReference>
<dbReference type="InterPro" id="IPR048821">
    <property type="entry name" value="PDE12-like_N"/>
</dbReference>
<dbReference type="SUPFAM" id="SSF56219">
    <property type="entry name" value="DNase I-like"/>
    <property type="match status" value="1"/>
</dbReference>
<dbReference type="InterPro" id="IPR050410">
    <property type="entry name" value="CCR4/nocturin_mRNA_transcr"/>
</dbReference>
<feature type="region of interest" description="Disordered" evidence="1">
    <location>
        <begin position="267"/>
        <end position="287"/>
    </location>
</feature>
<keyword evidence="4" id="KW-0540">Nuclease</keyword>
<sequence length="761" mass="83424">MLTKQNLAVWANSLARTRKPTHPQRTSAVLHLPNLWRITGSHHTLILLNPACSSCSAARGGMSGGAPPVREKAQVRSLPGDPSLTIALLLNERTKNLNRPKDEPFEKLAARIRATVAPADKKGGKKKKGGAPNEATPEAPPAAPIDVRLFESYEDGREVSAATANEEAWRKACVLQVGSTLFDIDYNPPTVVKAVLPRRPMAGYPIMARLQLTFASEDKTRFNWMRKRPGCDQWEDVPHCSSCVYTPRPEDVGHHLRLQCVPVAVQPPGTGNTHDASRSTGHGGHESVRVGEPLEVLSDVVAAAPARTSAQIRCAHTQGRPAARPAFRIASYNLLADQYAGSTYAQQVLFDYCPPEALDFDYRRQLLLQELLGYEGDVLCLQEVDEKMFSEHLLPHLQMQGYDGHFTNKQGNVREGSATFWRTSRFRRLHTQDILMRDVFKQPLAPAHAHWQRMLDASPHLATALQMVTTIAQATILLPVGDDSSPSHPNERPLCVVNTHLFYHPYAPHIRAMHTAAILEEAHATLKSWANRLEESSHQQPSLIFCGDLNSDLNDGIPGVIELLQNGFLPADHWDWYMGAEFRWGMNEEDGSAEQQAAAPQPPNSAIAAAVAAAKEAAAARASPKPAKGSQEGATLRQAEGAPEQPSPRARLQLTADDGHAFELHRAPQSAVEAPAGINVRVPYALRSADDLRTPFTNYTSGYKALLDYVWIEPSTLEVVGSVPVPSEEEIGSFIPSPAFPSDHLAVVYDLCWKVSSNPSH</sequence>
<dbReference type="Pfam" id="PF03372">
    <property type="entry name" value="Exo_endo_phos"/>
    <property type="match status" value="1"/>
</dbReference>
<organism evidence="4 5">
    <name type="scientific">Dunaliella salina</name>
    <name type="common">Green alga</name>
    <name type="synonym">Protococcus salinus</name>
    <dbReference type="NCBI Taxonomy" id="3046"/>
    <lineage>
        <taxon>Eukaryota</taxon>
        <taxon>Viridiplantae</taxon>
        <taxon>Chlorophyta</taxon>
        <taxon>core chlorophytes</taxon>
        <taxon>Chlorophyceae</taxon>
        <taxon>CS clade</taxon>
        <taxon>Chlamydomonadales</taxon>
        <taxon>Dunaliellaceae</taxon>
        <taxon>Dunaliella</taxon>
    </lineage>
</organism>
<reference evidence="4" key="1">
    <citation type="submission" date="2017-08" db="EMBL/GenBank/DDBJ databases">
        <authorList>
            <person name="Polle J.E."/>
            <person name="Barry K."/>
            <person name="Cushman J."/>
            <person name="Schmutz J."/>
            <person name="Tran D."/>
            <person name="Hathwaick L.T."/>
            <person name="Yim W.C."/>
            <person name="Jenkins J."/>
            <person name="Mckie-Krisberg Z.M."/>
            <person name="Prochnik S."/>
            <person name="Lindquist E."/>
            <person name="Dockter R.B."/>
            <person name="Adam C."/>
            <person name="Molina H."/>
            <person name="Bunkerborg J."/>
            <person name="Jin E."/>
            <person name="Buchheim M."/>
            <person name="Magnuson J."/>
        </authorList>
    </citation>
    <scope>NUCLEOTIDE SEQUENCE</scope>
    <source>
        <strain evidence="4">CCAP 19/18</strain>
    </source>
</reference>
<evidence type="ECO:0000256" key="1">
    <source>
        <dbReference type="SAM" id="MobiDB-lite"/>
    </source>
</evidence>
<comment type="caution">
    <text evidence="4">The sequence shown here is derived from an EMBL/GenBank/DDBJ whole genome shotgun (WGS) entry which is preliminary data.</text>
</comment>
<dbReference type="InterPro" id="IPR005135">
    <property type="entry name" value="Endo/exonuclease/phosphatase"/>
</dbReference>
<accession>A0ABQ7GZ96</accession>
<keyword evidence="5" id="KW-1185">Reference proteome</keyword>